<dbReference type="EnsemblMetazoa" id="tetur03g06550.1">
    <property type="protein sequence ID" value="tetur03g06550.1"/>
    <property type="gene ID" value="tetur03g06550"/>
</dbReference>
<dbReference type="SMART" id="SM00913">
    <property type="entry name" value="IBN_N"/>
    <property type="match status" value="1"/>
</dbReference>
<comment type="subcellular location">
    <subcellularLocation>
        <location evidence="2">Cytoplasm</location>
    </subcellularLocation>
    <subcellularLocation>
        <location evidence="1">Nucleus</location>
    </subcellularLocation>
</comment>
<dbReference type="PROSITE" id="PS50166">
    <property type="entry name" value="IMPORTIN_B_NT"/>
    <property type="match status" value="1"/>
</dbReference>
<dbReference type="InterPro" id="IPR056840">
    <property type="entry name" value="HEAT_IPO9_central"/>
</dbReference>
<keyword evidence="11" id="KW-1185">Reference proteome</keyword>
<dbReference type="PANTHER" id="PTHR10997:SF18">
    <property type="entry name" value="D-IMPORTIN 7_RANBP7"/>
    <property type="match status" value="1"/>
</dbReference>
<gene>
    <name evidence="10" type="primary">107372025</name>
</gene>
<dbReference type="Gene3D" id="1.25.10.10">
    <property type="entry name" value="Leucine-rich Repeat Variant"/>
    <property type="match status" value="1"/>
</dbReference>
<keyword evidence="6" id="KW-0653">Protein transport</keyword>
<evidence type="ECO:0000256" key="1">
    <source>
        <dbReference type="ARBA" id="ARBA00004123"/>
    </source>
</evidence>
<reference evidence="10" key="2">
    <citation type="submission" date="2015-06" db="UniProtKB">
        <authorList>
            <consortium name="EnsemblMetazoa"/>
        </authorList>
    </citation>
    <scope>IDENTIFICATION</scope>
</reference>
<dbReference type="GO" id="GO:0005829">
    <property type="term" value="C:cytosol"/>
    <property type="evidence" value="ECO:0007669"/>
    <property type="project" value="TreeGrafter"/>
</dbReference>
<evidence type="ECO:0000256" key="5">
    <source>
        <dbReference type="ARBA" id="ARBA00022490"/>
    </source>
</evidence>
<feature type="region of interest" description="Disordered" evidence="8">
    <location>
        <begin position="931"/>
        <end position="951"/>
    </location>
</feature>
<keyword evidence="7" id="KW-0539">Nucleus</keyword>
<dbReference type="HOGENOM" id="CLU_004196_1_1_1"/>
<organism evidence="10 11">
    <name type="scientific">Tetranychus urticae</name>
    <name type="common">Two-spotted spider mite</name>
    <dbReference type="NCBI Taxonomy" id="32264"/>
    <lineage>
        <taxon>Eukaryota</taxon>
        <taxon>Metazoa</taxon>
        <taxon>Ecdysozoa</taxon>
        <taxon>Arthropoda</taxon>
        <taxon>Chelicerata</taxon>
        <taxon>Arachnida</taxon>
        <taxon>Acari</taxon>
        <taxon>Acariformes</taxon>
        <taxon>Trombidiformes</taxon>
        <taxon>Prostigmata</taxon>
        <taxon>Eleutherengona</taxon>
        <taxon>Raphignathae</taxon>
        <taxon>Tetranychoidea</taxon>
        <taxon>Tetranychidae</taxon>
        <taxon>Tetranychus</taxon>
    </lineage>
</organism>
<evidence type="ECO:0000256" key="7">
    <source>
        <dbReference type="ARBA" id="ARBA00023242"/>
    </source>
</evidence>
<dbReference type="Proteomes" id="UP000015104">
    <property type="component" value="Unassembled WGS sequence"/>
</dbReference>
<dbReference type="InterPro" id="IPR001494">
    <property type="entry name" value="Importin-beta_N"/>
</dbReference>
<dbReference type="InterPro" id="IPR058669">
    <property type="entry name" value="TPR_IPO7/11-like"/>
</dbReference>
<dbReference type="InterPro" id="IPR011989">
    <property type="entry name" value="ARM-like"/>
</dbReference>
<accession>T1K060</accession>
<dbReference type="GO" id="GO:0005635">
    <property type="term" value="C:nuclear envelope"/>
    <property type="evidence" value="ECO:0007669"/>
    <property type="project" value="TreeGrafter"/>
</dbReference>
<evidence type="ECO:0000313" key="11">
    <source>
        <dbReference type="Proteomes" id="UP000015104"/>
    </source>
</evidence>
<reference evidence="11" key="1">
    <citation type="submission" date="2011-08" db="EMBL/GenBank/DDBJ databases">
        <authorList>
            <person name="Rombauts S."/>
        </authorList>
    </citation>
    <scope>NUCLEOTIDE SEQUENCE</scope>
    <source>
        <strain evidence="11">London</strain>
    </source>
</reference>
<dbReference type="Pfam" id="PF25758">
    <property type="entry name" value="TPR_IPO11"/>
    <property type="match status" value="1"/>
</dbReference>
<keyword evidence="4" id="KW-0813">Transport</keyword>
<dbReference type="PANTHER" id="PTHR10997">
    <property type="entry name" value="IMPORTIN-7, 8, 11"/>
    <property type="match status" value="1"/>
</dbReference>
<proteinExistence type="inferred from homology"/>
<sequence>MSDLNKLADIFRGTIDPNERESAEKQLEMIYKIIGFTPSILRLVMADGVEMSIRQAAVIYLKNNVIAYWSDKSNGPGLDNDFNIHEADRQIIRDSIIDAIVMAPELISVHLAVCVSHIIKADFPGRWLGLVDKICIYLRHPDTKCWMGALLALYQLVKIYEYKTGDDRAPLDEAMNLLLPLIYQRCGQLLGDHSDLSICLQKQVLKIFHAFTQYSFPLKLISNEIFAQWMELFRVILERPKFRNFEQEREESNWWKCKKWVLHILSRVFERYGSPGAVSKEYNGFANFYIKTFSGCVIGLLLKILEQQGNKHYVDSRVLQLTLVYLSTAVNHAVTWKLIKPHTMLIVQNILFPLMCYTDEDDELWTTDPHEYIRMKFDVFEDYVSPVTAAQNLLHMFSLKRKEMLQKILAFVFQILNDSNSDARMIDGALHIVGSVADILLKKEMYKDQIEELLVTYVFPYFSNQHGYLRARACWVLNYFSGTRFQRDSNLASVVRSVEMCLMHDKELPVKVQAAICIQGILTSQDKAQKLMEPNITPISFEILNLLRETGNEDLTSAMQKLVCLYPEQMMPIAFEITQHLEQTFYQILDSSADEDNEDKAMTAMGLLTTIDTICTVMEDQKEIMAQLQPVVVRLVVKIYQEELMELYEEALTLVCTATTNSISPDLWKIYELMYQVFKKDAFEYFGDMMPALHNFITVDPQTFVNNRNHVLAMYDMCKTVLNNDAEEEAESYAAKLLECMILQFKGQIDECIRPFVELVLTRLTREVKNTSLQQICLQVIIAAFYYNPILLLNILNDMQPIDSNQSLFTHFINRWLSDIECFKGLHDRKICVLGLITLISLPPEKRVAIINEASPQLMPSILKLFDGLKLAYQSKANAENADEEDSEEELDEDSDVEALEDEEDHVAAADYHSRILGKINSPACPFPVTSSYLRDDEDISEDDEDEYSDDEEADFVQTALESYTTPLDADDTDVDEYVIFREVLEMLQKKDPNWYNVLMSPLKQEQQEALQSVFILASQRKAAAESRKIEKLGGYMFHTQTVPSSFNFGGTPIV</sequence>
<evidence type="ECO:0000259" key="9">
    <source>
        <dbReference type="PROSITE" id="PS50166"/>
    </source>
</evidence>
<dbReference type="Pfam" id="PF25018">
    <property type="entry name" value="HEAT_IPO9_c"/>
    <property type="match status" value="1"/>
</dbReference>
<dbReference type="FunFam" id="1.25.10.10:FF:000813">
    <property type="entry name" value="D-Importin 7/RanBP7"/>
    <property type="match status" value="1"/>
</dbReference>
<dbReference type="OMA" id="WVAKTSW"/>
<keyword evidence="5" id="KW-0963">Cytoplasm</keyword>
<evidence type="ECO:0000256" key="8">
    <source>
        <dbReference type="SAM" id="MobiDB-lite"/>
    </source>
</evidence>
<dbReference type="InterPro" id="IPR016024">
    <property type="entry name" value="ARM-type_fold"/>
</dbReference>
<name>T1K060_TETUR</name>
<evidence type="ECO:0000256" key="4">
    <source>
        <dbReference type="ARBA" id="ARBA00022448"/>
    </source>
</evidence>
<dbReference type="OrthoDB" id="760868at2759"/>
<dbReference type="STRING" id="32264.T1K060"/>
<evidence type="ECO:0000256" key="6">
    <source>
        <dbReference type="ARBA" id="ARBA00022927"/>
    </source>
</evidence>
<feature type="domain" description="Importin N-terminal" evidence="9">
    <location>
        <begin position="23"/>
        <end position="102"/>
    </location>
</feature>
<evidence type="ECO:0000256" key="3">
    <source>
        <dbReference type="ARBA" id="ARBA00007991"/>
    </source>
</evidence>
<feature type="region of interest" description="Disordered" evidence="8">
    <location>
        <begin position="877"/>
        <end position="898"/>
    </location>
</feature>
<evidence type="ECO:0000256" key="2">
    <source>
        <dbReference type="ARBA" id="ARBA00004496"/>
    </source>
</evidence>
<evidence type="ECO:0000313" key="10">
    <source>
        <dbReference type="EnsemblMetazoa" id="tetur03g06550.1"/>
    </source>
</evidence>
<dbReference type="GO" id="GO:0006606">
    <property type="term" value="P:protein import into nucleus"/>
    <property type="evidence" value="ECO:0007669"/>
    <property type="project" value="TreeGrafter"/>
</dbReference>
<protein>
    <recommendedName>
        <fullName evidence="9">Importin N-terminal domain-containing protein</fullName>
    </recommendedName>
</protein>
<dbReference type="GO" id="GO:0031267">
    <property type="term" value="F:small GTPase binding"/>
    <property type="evidence" value="ECO:0007669"/>
    <property type="project" value="InterPro"/>
</dbReference>
<feature type="compositionally biased region" description="Acidic residues" evidence="8">
    <location>
        <begin position="936"/>
        <end position="951"/>
    </location>
</feature>
<comment type="similarity">
    <text evidence="3">Belongs to the importin beta family.</text>
</comment>
<dbReference type="Pfam" id="PF03810">
    <property type="entry name" value="IBN_N"/>
    <property type="match status" value="1"/>
</dbReference>
<dbReference type="eggNOG" id="KOG1991">
    <property type="taxonomic scope" value="Eukaryota"/>
</dbReference>
<dbReference type="EMBL" id="CAEY01001132">
    <property type="status" value="NOT_ANNOTATED_CDS"/>
    <property type="molecule type" value="Genomic_DNA"/>
</dbReference>
<dbReference type="SUPFAM" id="SSF48371">
    <property type="entry name" value="ARM repeat"/>
    <property type="match status" value="1"/>
</dbReference>
<dbReference type="AlphaFoldDB" id="T1K060"/>
<feature type="compositionally biased region" description="Acidic residues" evidence="8">
    <location>
        <begin position="881"/>
        <end position="898"/>
    </location>
</feature>
<dbReference type="KEGG" id="tut:107372025"/>